<evidence type="ECO:0000256" key="2">
    <source>
        <dbReference type="ARBA" id="ARBA00022823"/>
    </source>
</evidence>
<comment type="caution">
    <text evidence="6">The sequence shown here is derived from an EMBL/GenBank/DDBJ whole genome shotgun (WGS) entry which is preliminary data.</text>
</comment>
<reference evidence="6 7" key="1">
    <citation type="submission" date="2017-09" db="EMBL/GenBank/DDBJ databases">
        <title>Depth-based differentiation of microbial function through sediment-hosted aquifers and enrichment of novel symbionts in the deep terrestrial subsurface.</title>
        <authorList>
            <person name="Probst A.J."/>
            <person name="Ladd B."/>
            <person name="Jarett J.K."/>
            <person name="Geller-Mcgrath D.E."/>
            <person name="Sieber C.M."/>
            <person name="Emerson J.B."/>
            <person name="Anantharaman K."/>
            <person name="Thomas B.C."/>
            <person name="Malmstrom R."/>
            <person name="Stieglmeier M."/>
            <person name="Klingl A."/>
            <person name="Woyke T."/>
            <person name="Ryan C.M."/>
            <person name="Banfield J.F."/>
        </authorList>
    </citation>
    <scope>NUCLEOTIDE SEQUENCE [LARGE SCALE GENOMIC DNA]</scope>
    <source>
        <strain evidence="6">CG17_big_fil_post_rev_8_21_14_2_50_48_46</strain>
    </source>
</reference>
<comment type="similarity">
    <text evidence="1 3">Belongs to the GcvH family.</text>
</comment>
<dbReference type="PANTHER" id="PTHR11715:SF3">
    <property type="entry name" value="GLYCINE CLEAVAGE SYSTEM H PROTEIN-RELATED"/>
    <property type="match status" value="1"/>
</dbReference>
<gene>
    <name evidence="3 6" type="primary">gcvH</name>
    <name evidence="6" type="ORF">COW36_19780</name>
</gene>
<dbReference type="GO" id="GO:0005829">
    <property type="term" value="C:cytosol"/>
    <property type="evidence" value="ECO:0007669"/>
    <property type="project" value="TreeGrafter"/>
</dbReference>
<protein>
    <recommendedName>
        <fullName evidence="3">Glycine cleavage system H protein</fullName>
    </recommendedName>
</protein>
<evidence type="ECO:0000256" key="3">
    <source>
        <dbReference type="HAMAP-Rule" id="MF_00272"/>
    </source>
</evidence>
<feature type="modified residue" description="N6-lipoyllysine" evidence="3 4">
    <location>
        <position position="62"/>
    </location>
</feature>
<dbReference type="Proteomes" id="UP000231019">
    <property type="component" value="Unassembled WGS sequence"/>
</dbReference>
<evidence type="ECO:0000256" key="4">
    <source>
        <dbReference type="PIRSR" id="PIRSR617453-50"/>
    </source>
</evidence>
<accession>A0A2M7FZQ4</accession>
<sequence length="127" mass="14086">MSENQYYYTTSHECFSLEGQTATVSITEYAVDQLGEITFVQLPEVGRELSKGESFGEIESVKTVSELYAPVSGKVVAINSELDAQPELVNDDSLKLGWMLKIELSQPDEVSQCMDQAAYQEYLDGLS</sequence>
<dbReference type="InterPro" id="IPR011053">
    <property type="entry name" value="Single_hybrid_motif"/>
</dbReference>
<evidence type="ECO:0000313" key="6">
    <source>
        <dbReference type="EMBL" id="PIW14891.1"/>
    </source>
</evidence>
<dbReference type="InterPro" id="IPR017453">
    <property type="entry name" value="GCV_H_sub"/>
</dbReference>
<comment type="cofactor">
    <cofactor evidence="3">
        <name>(R)-lipoate</name>
        <dbReference type="ChEBI" id="CHEBI:83088"/>
    </cofactor>
    <text evidence="3">Binds 1 lipoyl cofactor covalently.</text>
</comment>
<evidence type="ECO:0000259" key="5">
    <source>
        <dbReference type="PROSITE" id="PS50968"/>
    </source>
</evidence>
<dbReference type="HAMAP" id="MF_00272">
    <property type="entry name" value="GcvH"/>
    <property type="match status" value="1"/>
</dbReference>
<dbReference type="InterPro" id="IPR002930">
    <property type="entry name" value="GCV_H"/>
</dbReference>
<dbReference type="InterPro" id="IPR033753">
    <property type="entry name" value="GCV_H/Fam206"/>
</dbReference>
<feature type="domain" description="Lipoyl-binding" evidence="5">
    <location>
        <begin position="21"/>
        <end position="103"/>
    </location>
</feature>
<organism evidence="6 7">
    <name type="scientific">bacterium (Candidatus Blackallbacteria) CG17_big_fil_post_rev_8_21_14_2_50_48_46</name>
    <dbReference type="NCBI Taxonomy" id="2014261"/>
    <lineage>
        <taxon>Bacteria</taxon>
        <taxon>Candidatus Blackallbacteria</taxon>
    </lineage>
</organism>
<dbReference type="InterPro" id="IPR000089">
    <property type="entry name" value="Biotin_lipoyl"/>
</dbReference>
<keyword evidence="2 3" id="KW-0450">Lipoyl</keyword>
<dbReference type="AlphaFoldDB" id="A0A2M7FZQ4"/>
<dbReference type="Gene3D" id="2.40.50.100">
    <property type="match status" value="1"/>
</dbReference>
<dbReference type="GO" id="GO:0009249">
    <property type="term" value="P:protein lipoylation"/>
    <property type="evidence" value="ECO:0007669"/>
    <property type="project" value="TreeGrafter"/>
</dbReference>
<evidence type="ECO:0000313" key="7">
    <source>
        <dbReference type="Proteomes" id="UP000231019"/>
    </source>
</evidence>
<name>A0A2M7FZQ4_9BACT</name>
<evidence type="ECO:0000256" key="1">
    <source>
        <dbReference type="ARBA" id="ARBA00009249"/>
    </source>
</evidence>
<dbReference type="PROSITE" id="PS00189">
    <property type="entry name" value="LIPOYL"/>
    <property type="match status" value="1"/>
</dbReference>
<dbReference type="GO" id="GO:0019464">
    <property type="term" value="P:glycine decarboxylation via glycine cleavage system"/>
    <property type="evidence" value="ECO:0007669"/>
    <property type="project" value="UniProtKB-UniRule"/>
</dbReference>
<comment type="subunit">
    <text evidence="3">The glycine cleavage system is composed of four proteins: P, T, L and H.</text>
</comment>
<dbReference type="NCBIfam" id="TIGR00527">
    <property type="entry name" value="gcvH"/>
    <property type="match status" value="1"/>
</dbReference>
<proteinExistence type="inferred from homology"/>
<dbReference type="PROSITE" id="PS50968">
    <property type="entry name" value="BIOTINYL_LIPOYL"/>
    <property type="match status" value="1"/>
</dbReference>
<dbReference type="EMBL" id="PFFQ01000055">
    <property type="protein sequence ID" value="PIW14891.1"/>
    <property type="molecule type" value="Genomic_DNA"/>
</dbReference>
<dbReference type="SUPFAM" id="SSF51230">
    <property type="entry name" value="Single hybrid motif"/>
    <property type="match status" value="1"/>
</dbReference>
<dbReference type="GO" id="GO:0005960">
    <property type="term" value="C:glycine cleavage complex"/>
    <property type="evidence" value="ECO:0007669"/>
    <property type="project" value="InterPro"/>
</dbReference>
<dbReference type="PANTHER" id="PTHR11715">
    <property type="entry name" value="GLYCINE CLEAVAGE SYSTEM H PROTEIN"/>
    <property type="match status" value="1"/>
</dbReference>
<dbReference type="CDD" id="cd06848">
    <property type="entry name" value="GCS_H"/>
    <property type="match status" value="1"/>
</dbReference>
<dbReference type="Pfam" id="PF01597">
    <property type="entry name" value="GCV_H"/>
    <property type="match status" value="1"/>
</dbReference>
<dbReference type="InterPro" id="IPR003016">
    <property type="entry name" value="2-oxoA_DH_lipoyl-BS"/>
</dbReference>
<comment type="function">
    <text evidence="3">The glycine cleavage system catalyzes the degradation of glycine. The H protein shuttles the methylamine group of glycine from the P protein to the T protein.</text>
</comment>
<dbReference type="NCBIfam" id="NF002270">
    <property type="entry name" value="PRK01202.1"/>
    <property type="match status" value="1"/>
</dbReference>